<organism evidence="6">
    <name type="scientific">marine sediment metagenome</name>
    <dbReference type="NCBI Taxonomy" id="412755"/>
    <lineage>
        <taxon>unclassified sequences</taxon>
        <taxon>metagenomes</taxon>
        <taxon>ecological metagenomes</taxon>
    </lineage>
</organism>
<accession>A0A0F9FT99</accession>
<dbReference type="GO" id="GO:0051537">
    <property type="term" value="F:2 iron, 2 sulfur cluster binding"/>
    <property type="evidence" value="ECO:0007669"/>
    <property type="project" value="UniProtKB-KW"/>
</dbReference>
<dbReference type="PANTHER" id="PTHR40261">
    <property type="match status" value="1"/>
</dbReference>
<reference evidence="6" key="1">
    <citation type="journal article" date="2015" name="Nature">
        <title>Complex archaea that bridge the gap between prokaryotes and eukaryotes.</title>
        <authorList>
            <person name="Spang A."/>
            <person name="Saw J.H."/>
            <person name="Jorgensen S.L."/>
            <person name="Zaremba-Niedzwiedzka K."/>
            <person name="Martijn J."/>
            <person name="Lind A.E."/>
            <person name="van Eijk R."/>
            <person name="Schleper C."/>
            <person name="Guy L."/>
            <person name="Ettema T.J."/>
        </authorList>
    </citation>
    <scope>NUCLEOTIDE SEQUENCE</scope>
</reference>
<keyword evidence="4" id="KW-0411">Iron-sulfur</keyword>
<evidence type="ECO:0000256" key="2">
    <source>
        <dbReference type="ARBA" id="ARBA00022723"/>
    </source>
</evidence>
<sequence>MTAQHICMLDELPDNGSKSLELDGEACFAVRQGQAVYLYRNTCPHLGLPLDLMPDQFLGFDKRYIQCTSHGALFKINTGLCIAGPCQGKSLQPLACEIVDGAVFLSESSLKPPANILNQTPET</sequence>
<dbReference type="PROSITE" id="PS51296">
    <property type="entry name" value="RIESKE"/>
    <property type="match status" value="1"/>
</dbReference>
<protein>
    <recommendedName>
        <fullName evidence="5">Rieske domain-containing protein</fullName>
    </recommendedName>
</protein>
<gene>
    <name evidence="6" type="ORF">LCGC14_2266510</name>
</gene>
<dbReference type="InterPro" id="IPR036922">
    <property type="entry name" value="Rieske_2Fe-2S_sf"/>
</dbReference>
<keyword evidence="3" id="KW-0408">Iron</keyword>
<dbReference type="Gene3D" id="2.102.10.10">
    <property type="entry name" value="Rieske [2Fe-2S] iron-sulphur domain"/>
    <property type="match status" value="1"/>
</dbReference>
<evidence type="ECO:0000256" key="3">
    <source>
        <dbReference type="ARBA" id="ARBA00023004"/>
    </source>
</evidence>
<comment type="caution">
    <text evidence="6">The sequence shown here is derived from an EMBL/GenBank/DDBJ whole genome shotgun (WGS) entry which is preliminary data.</text>
</comment>
<dbReference type="PANTHER" id="PTHR40261:SF1">
    <property type="entry name" value="RIESKE DOMAIN-CONTAINING PROTEIN"/>
    <property type="match status" value="1"/>
</dbReference>
<keyword evidence="1" id="KW-0001">2Fe-2S</keyword>
<keyword evidence="2" id="KW-0479">Metal-binding</keyword>
<dbReference type="AlphaFoldDB" id="A0A0F9FT99"/>
<evidence type="ECO:0000259" key="5">
    <source>
        <dbReference type="PROSITE" id="PS51296"/>
    </source>
</evidence>
<dbReference type="CDD" id="cd03467">
    <property type="entry name" value="Rieske"/>
    <property type="match status" value="1"/>
</dbReference>
<evidence type="ECO:0000313" key="6">
    <source>
        <dbReference type="EMBL" id="KKL54327.1"/>
    </source>
</evidence>
<dbReference type="Pfam" id="PF00355">
    <property type="entry name" value="Rieske"/>
    <property type="match status" value="1"/>
</dbReference>
<dbReference type="SUPFAM" id="SSF50022">
    <property type="entry name" value="ISP domain"/>
    <property type="match status" value="1"/>
</dbReference>
<dbReference type="EMBL" id="LAZR01031239">
    <property type="protein sequence ID" value="KKL54327.1"/>
    <property type="molecule type" value="Genomic_DNA"/>
</dbReference>
<feature type="domain" description="Rieske" evidence="5">
    <location>
        <begin position="4"/>
        <end position="105"/>
    </location>
</feature>
<dbReference type="GO" id="GO:0046872">
    <property type="term" value="F:metal ion binding"/>
    <property type="evidence" value="ECO:0007669"/>
    <property type="project" value="UniProtKB-KW"/>
</dbReference>
<evidence type="ECO:0000256" key="4">
    <source>
        <dbReference type="ARBA" id="ARBA00023014"/>
    </source>
</evidence>
<name>A0A0F9FT99_9ZZZZ</name>
<dbReference type="InterPro" id="IPR017941">
    <property type="entry name" value="Rieske_2Fe-2S"/>
</dbReference>
<proteinExistence type="predicted"/>
<evidence type="ECO:0000256" key="1">
    <source>
        <dbReference type="ARBA" id="ARBA00022714"/>
    </source>
</evidence>